<keyword evidence="4" id="KW-1185">Reference proteome</keyword>
<gene>
    <name evidence="3" type="ORF">POM88_017085</name>
</gene>
<dbReference type="Proteomes" id="UP001237642">
    <property type="component" value="Unassembled WGS sequence"/>
</dbReference>
<dbReference type="PANTHER" id="PTHR24177:SF314">
    <property type="entry name" value="PROTEIN ACCELERATED CELL DEATH 6-LIKE ISOFORM X1"/>
    <property type="match status" value="1"/>
</dbReference>
<keyword evidence="1" id="KW-0472">Membrane</keyword>
<evidence type="ECO:0000256" key="1">
    <source>
        <dbReference type="SAM" id="Phobius"/>
    </source>
</evidence>
<evidence type="ECO:0000313" key="3">
    <source>
        <dbReference type="EMBL" id="KAK1388907.1"/>
    </source>
</evidence>
<feature type="transmembrane region" description="Helical" evidence="1">
    <location>
        <begin position="75"/>
        <end position="100"/>
    </location>
</feature>
<feature type="transmembrane region" description="Helical" evidence="1">
    <location>
        <begin position="152"/>
        <end position="173"/>
    </location>
</feature>
<evidence type="ECO:0000259" key="2">
    <source>
        <dbReference type="Pfam" id="PF13962"/>
    </source>
</evidence>
<feature type="transmembrane region" description="Helical" evidence="1">
    <location>
        <begin position="120"/>
        <end position="146"/>
    </location>
</feature>
<comment type="caution">
    <text evidence="3">The sequence shown here is derived from an EMBL/GenBank/DDBJ whole genome shotgun (WGS) entry which is preliminary data.</text>
</comment>
<keyword evidence="1" id="KW-0812">Transmembrane</keyword>
<dbReference type="InterPro" id="IPR026961">
    <property type="entry name" value="PGG_dom"/>
</dbReference>
<dbReference type="Pfam" id="PF13962">
    <property type="entry name" value="PGG"/>
    <property type="match status" value="1"/>
</dbReference>
<feature type="domain" description="PGG" evidence="2">
    <location>
        <begin position="53"/>
        <end position="144"/>
    </location>
</feature>
<name>A0AAD8MY10_9APIA</name>
<accession>A0AAD8MY10</accession>
<dbReference type="AlphaFoldDB" id="A0AAD8MY10"/>
<reference evidence="3" key="2">
    <citation type="submission" date="2023-05" db="EMBL/GenBank/DDBJ databases">
        <authorList>
            <person name="Schelkunov M.I."/>
        </authorList>
    </citation>
    <scope>NUCLEOTIDE SEQUENCE</scope>
    <source>
        <strain evidence="3">Hsosn_3</strain>
        <tissue evidence="3">Leaf</tissue>
    </source>
</reference>
<keyword evidence="1" id="KW-1133">Transmembrane helix</keyword>
<dbReference type="EMBL" id="JAUIZM010000004">
    <property type="protein sequence ID" value="KAK1388907.1"/>
    <property type="molecule type" value="Genomic_DNA"/>
</dbReference>
<sequence length="249" mass="28611">MQVATCHRRGQMPNFYNYFNANELARSSFVFLRWEMVIKILCAGDVLSHILPYTLQHHIPGGSNPDNGSLVLLNQTFFVVFTISGVLSFASTLTAVVVFLSILTSSFRFEDFKESLPKRLVFGISCIIFSLTMMVLAFAATIILMIKNMQQWTRIALYGITFLPVSVLVATYLPFYVPLMRIFHCTVAKVKSMLPRFHVEYGNIHKSSFFKSKESTMLENGKFEAYFLNMFLMEFPKTNDWRLNLVTRT</sequence>
<evidence type="ECO:0000313" key="4">
    <source>
        <dbReference type="Proteomes" id="UP001237642"/>
    </source>
</evidence>
<reference evidence="3" key="1">
    <citation type="submission" date="2023-02" db="EMBL/GenBank/DDBJ databases">
        <title>Genome of toxic invasive species Heracleum sosnowskyi carries increased number of genes despite the absence of recent whole-genome duplications.</title>
        <authorList>
            <person name="Schelkunov M."/>
            <person name="Shtratnikova V."/>
            <person name="Makarenko M."/>
            <person name="Klepikova A."/>
            <person name="Omelchenko D."/>
            <person name="Novikova G."/>
            <person name="Obukhova E."/>
            <person name="Bogdanov V."/>
            <person name="Penin A."/>
            <person name="Logacheva M."/>
        </authorList>
    </citation>
    <scope>NUCLEOTIDE SEQUENCE</scope>
    <source>
        <strain evidence="3">Hsosn_3</strain>
        <tissue evidence="3">Leaf</tissue>
    </source>
</reference>
<dbReference type="GO" id="GO:0016020">
    <property type="term" value="C:membrane"/>
    <property type="evidence" value="ECO:0007669"/>
    <property type="project" value="TreeGrafter"/>
</dbReference>
<protein>
    <submittedName>
        <fullName evidence="3">Ankyrin repeat-containing protein</fullName>
    </submittedName>
</protein>
<dbReference type="PANTHER" id="PTHR24177">
    <property type="entry name" value="CASKIN"/>
    <property type="match status" value="1"/>
</dbReference>
<proteinExistence type="predicted"/>
<organism evidence="3 4">
    <name type="scientific">Heracleum sosnowskyi</name>
    <dbReference type="NCBI Taxonomy" id="360622"/>
    <lineage>
        <taxon>Eukaryota</taxon>
        <taxon>Viridiplantae</taxon>
        <taxon>Streptophyta</taxon>
        <taxon>Embryophyta</taxon>
        <taxon>Tracheophyta</taxon>
        <taxon>Spermatophyta</taxon>
        <taxon>Magnoliopsida</taxon>
        <taxon>eudicotyledons</taxon>
        <taxon>Gunneridae</taxon>
        <taxon>Pentapetalae</taxon>
        <taxon>asterids</taxon>
        <taxon>campanulids</taxon>
        <taxon>Apiales</taxon>
        <taxon>Apiaceae</taxon>
        <taxon>Apioideae</taxon>
        <taxon>apioid superclade</taxon>
        <taxon>Tordylieae</taxon>
        <taxon>Tordyliinae</taxon>
        <taxon>Heracleum</taxon>
    </lineage>
</organism>